<dbReference type="NCBIfam" id="NF045639">
    <property type="entry name" value="GCX_COOH"/>
    <property type="match status" value="1"/>
</dbReference>
<accession>A0A2I0R661</accession>
<feature type="region of interest" description="Disordered" evidence="2">
    <location>
        <begin position="63"/>
        <end position="86"/>
    </location>
</feature>
<evidence type="ECO:0000256" key="1">
    <source>
        <dbReference type="ARBA" id="ARBA00022729"/>
    </source>
</evidence>
<gene>
    <name evidence="4" type="ORF">CW751_01625</name>
</gene>
<dbReference type="RefSeq" id="WP_101333209.1">
    <property type="nucleotide sequence ID" value="NZ_PJNI01000001.1"/>
</dbReference>
<dbReference type="InterPro" id="IPR026444">
    <property type="entry name" value="Secre_tail"/>
</dbReference>
<name>A0A2I0R661_9FLAO</name>
<evidence type="ECO:0000259" key="3">
    <source>
        <dbReference type="Pfam" id="PF18962"/>
    </source>
</evidence>
<dbReference type="Proteomes" id="UP000236654">
    <property type="component" value="Unassembled WGS sequence"/>
</dbReference>
<evidence type="ECO:0000313" key="5">
    <source>
        <dbReference type="Proteomes" id="UP000236654"/>
    </source>
</evidence>
<feature type="compositionally biased region" description="Basic and acidic residues" evidence="2">
    <location>
        <begin position="77"/>
        <end position="86"/>
    </location>
</feature>
<evidence type="ECO:0000256" key="2">
    <source>
        <dbReference type="SAM" id="MobiDB-lite"/>
    </source>
</evidence>
<dbReference type="OrthoDB" id="1274819at2"/>
<keyword evidence="1" id="KW-0732">Signal</keyword>
<dbReference type="Pfam" id="PF18962">
    <property type="entry name" value="Por_Secre_tail"/>
    <property type="match status" value="1"/>
</dbReference>
<comment type="caution">
    <text evidence="4">The sequence shown here is derived from an EMBL/GenBank/DDBJ whole genome shotgun (WGS) entry which is preliminary data.</text>
</comment>
<feature type="domain" description="Secretion system C-terminal sorting" evidence="3">
    <location>
        <begin position="98"/>
        <end position="166"/>
    </location>
</feature>
<organism evidence="4 5">
    <name type="scientific">Brumimicrobium salinarum</name>
    <dbReference type="NCBI Taxonomy" id="2058658"/>
    <lineage>
        <taxon>Bacteria</taxon>
        <taxon>Pseudomonadati</taxon>
        <taxon>Bacteroidota</taxon>
        <taxon>Flavobacteriia</taxon>
        <taxon>Flavobacteriales</taxon>
        <taxon>Crocinitomicaceae</taxon>
        <taxon>Brumimicrobium</taxon>
    </lineage>
</organism>
<dbReference type="NCBIfam" id="TIGR04183">
    <property type="entry name" value="Por_Secre_tail"/>
    <property type="match status" value="1"/>
</dbReference>
<evidence type="ECO:0000313" key="4">
    <source>
        <dbReference type="EMBL" id="PKR82063.1"/>
    </source>
</evidence>
<dbReference type="EMBL" id="PJNI01000001">
    <property type="protein sequence ID" value="PKR82063.1"/>
    <property type="molecule type" value="Genomic_DNA"/>
</dbReference>
<proteinExistence type="predicted"/>
<sequence>MKSNNRIMQESIRYAPIFIIEQTGNITVYGGKSVLIKPGFHSKAGSTFHAFIDGSSNCYGDYAKSGSSDSSDDDNENTTKTHTEKPSISKVLQIKLIPNPNSGDFTFEINQENPNGKLYIYGLDGKLYSEQVVNQTQTRLDISLRNGLYLVVYKTVKEMQTTKLIIH</sequence>
<dbReference type="AlphaFoldDB" id="A0A2I0R661"/>
<protein>
    <recommendedName>
        <fullName evidence="3">Secretion system C-terminal sorting domain-containing protein</fullName>
    </recommendedName>
</protein>
<dbReference type="InterPro" id="IPR055015">
    <property type="entry name" value="GCX_COOH"/>
</dbReference>
<keyword evidence="5" id="KW-1185">Reference proteome</keyword>
<reference evidence="4 5" key="1">
    <citation type="submission" date="2017-12" db="EMBL/GenBank/DDBJ databases">
        <title>The draft genome sequence of Brumimicrobium saltpan LHR20.</title>
        <authorList>
            <person name="Do Z.-J."/>
            <person name="Luo H.-R."/>
        </authorList>
    </citation>
    <scope>NUCLEOTIDE SEQUENCE [LARGE SCALE GENOMIC DNA]</scope>
    <source>
        <strain evidence="4 5">LHR20</strain>
    </source>
</reference>